<protein>
    <submittedName>
        <fullName evidence="2">Putative membrane protein</fullName>
    </submittedName>
</protein>
<feature type="transmembrane region" description="Helical" evidence="1">
    <location>
        <begin position="469"/>
        <end position="493"/>
    </location>
</feature>
<evidence type="ECO:0000313" key="2">
    <source>
        <dbReference type="EMBL" id="CEE01597.1"/>
    </source>
</evidence>
<evidence type="ECO:0000313" key="3">
    <source>
        <dbReference type="Proteomes" id="UP000040576"/>
    </source>
</evidence>
<feature type="transmembrane region" description="Helical" evidence="1">
    <location>
        <begin position="429"/>
        <end position="448"/>
    </location>
</feature>
<name>A0A090IV67_9BACI</name>
<feature type="transmembrane region" description="Helical" evidence="1">
    <location>
        <begin position="317"/>
        <end position="335"/>
    </location>
</feature>
<accession>A0A090IV67</accession>
<sequence>MKENLQFQLTKFFISSFYKKPKQQIQQVVLIIAIIYVLFQLTVINFLVYYFMDSQLLIFYNLAFSILLVYILTCYLSTTQAFAFSEFKMLASLPLSYRKISTAKVVSSLFVPIFLTMILQLPTIGFLLIDFKFIEALKLIIFLPVLIGLIAMFLLFVLSCIHRFYAKFKSRVSYLLLNVVTMLLIPIIFIAYFVIESGLLNHTYKDGFINAAKYILIQLFETASLMPWIDSIVEFFVSNKVSLHLILVYVVLIITTLLLSYFTIENISVNYFKNALLENNKSQWKGSRVYISKNKWSNYLQREIWVIQSEAYFKMQVLLGVLLAPIISAILLTLLHFDALPDFLNVTKDETFDIYFSYLVLFFCCMNNVSGTPYSREGKYHYLLKCTPLDSNLVYFSKVIISSTMGIIALLLSFLLFAIFGFWEVEHLLLFMIISGLIICYNLLTPVYDMRNPLTEWENPSVAAKSNTNVLISLIYGLPILLIIAAIHFGLIWLNVQSLLATVIVLLMVVITIVLLLNRLKKVLI</sequence>
<keyword evidence="3" id="KW-1185">Reference proteome</keyword>
<keyword evidence="1" id="KW-0812">Transmembrane</keyword>
<gene>
    <name evidence="2" type="ORF">BT1A1_1771</name>
</gene>
<feature type="transmembrane region" description="Helical" evidence="1">
    <location>
        <begin position="58"/>
        <end position="84"/>
    </location>
</feature>
<dbReference type="PATRIC" id="fig|35841.9.peg.423"/>
<proteinExistence type="predicted"/>
<dbReference type="AlphaFoldDB" id="A0A090IV67"/>
<keyword evidence="1" id="KW-0472">Membrane</keyword>
<dbReference type="GeneID" id="92960920"/>
<feature type="transmembrane region" description="Helical" evidence="1">
    <location>
        <begin position="28"/>
        <end position="52"/>
    </location>
</feature>
<feature type="transmembrane region" description="Helical" evidence="1">
    <location>
        <begin position="499"/>
        <end position="517"/>
    </location>
</feature>
<keyword evidence="1" id="KW-1133">Transmembrane helix</keyword>
<feature type="transmembrane region" description="Helical" evidence="1">
    <location>
        <begin position="243"/>
        <end position="264"/>
    </location>
</feature>
<evidence type="ECO:0000256" key="1">
    <source>
        <dbReference type="SAM" id="Phobius"/>
    </source>
</evidence>
<organism evidence="2 3">
    <name type="scientific">Caldibacillus thermoamylovorans</name>
    <dbReference type="NCBI Taxonomy" id="35841"/>
    <lineage>
        <taxon>Bacteria</taxon>
        <taxon>Bacillati</taxon>
        <taxon>Bacillota</taxon>
        <taxon>Bacilli</taxon>
        <taxon>Bacillales</taxon>
        <taxon>Bacillaceae</taxon>
        <taxon>Caldibacillus</taxon>
    </lineage>
</organism>
<feature type="transmembrane region" description="Helical" evidence="1">
    <location>
        <begin position="141"/>
        <end position="161"/>
    </location>
</feature>
<feature type="transmembrane region" description="Helical" evidence="1">
    <location>
        <begin position="395"/>
        <end position="423"/>
    </location>
</feature>
<reference evidence="2 3" key="1">
    <citation type="submission" date="2014-07" db="EMBL/GenBank/DDBJ databases">
        <authorList>
            <person name="Wibberg Daniel"/>
        </authorList>
    </citation>
    <scope>NUCLEOTIDE SEQUENCE [LARGE SCALE GENOMIC DNA]</scope>
</reference>
<feature type="transmembrane region" description="Helical" evidence="1">
    <location>
        <begin position="173"/>
        <end position="195"/>
    </location>
</feature>
<dbReference type="RefSeq" id="WP_034770137.1">
    <property type="nucleotide sequence ID" value="NZ_CCRF01000051.1"/>
</dbReference>
<dbReference type="EMBL" id="CCRF01000051">
    <property type="protein sequence ID" value="CEE01597.1"/>
    <property type="molecule type" value="Genomic_DNA"/>
</dbReference>
<dbReference type="Proteomes" id="UP000040576">
    <property type="component" value="Unassembled WGS sequence"/>
</dbReference>
<feature type="transmembrane region" description="Helical" evidence="1">
    <location>
        <begin position="355"/>
        <end position="374"/>
    </location>
</feature>
<feature type="transmembrane region" description="Helical" evidence="1">
    <location>
        <begin position="105"/>
        <end position="129"/>
    </location>
</feature>